<proteinExistence type="predicted"/>
<reference evidence="2 3" key="1">
    <citation type="submission" date="2024-02" db="EMBL/GenBank/DDBJ databases">
        <authorList>
            <person name="Daric V."/>
            <person name="Darras S."/>
        </authorList>
    </citation>
    <scope>NUCLEOTIDE SEQUENCE [LARGE SCALE GENOMIC DNA]</scope>
</reference>
<gene>
    <name evidence="2" type="ORF">CVLEPA_LOCUS8078</name>
</gene>
<evidence type="ECO:0000256" key="1">
    <source>
        <dbReference type="SAM" id="MobiDB-lite"/>
    </source>
</evidence>
<accession>A0ABP0FIC6</accession>
<feature type="region of interest" description="Disordered" evidence="1">
    <location>
        <begin position="1"/>
        <end position="29"/>
    </location>
</feature>
<keyword evidence="3" id="KW-1185">Reference proteome</keyword>
<feature type="compositionally biased region" description="Polar residues" evidence="1">
    <location>
        <begin position="1"/>
        <end position="13"/>
    </location>
</feature>
<dbReference type="EMBL" id="CAWYQH010000046">
    <property type="protein sequence ID" value="CAK8678127.1"/>
    <property type="molecule type" value="Genomic_DNA"/>
</dbReference>
<protein>
    <submittedName>
        <fullName evidence="2">Uncharacterized protein</fullName>
    </submittedName>
</protein>
<organism evidence="2 3">
    <name type="scientific">Clavelina lepadiformis</name>
    <name type="common">Light-bulb sea squirt</name>
    <name type="synonym">Ascidia lepadiformis</name>
    <dbReference type="NCBI Taxonomy" id="159417"/>
    <lineage>
        <taxon>Eukaryota</taxon>
        <taxon>Metazoa</taxon>
        <taxon>Chordata</taxon>
        <taxon>Tunicata</taxon>
        <taxon>Ascidiacea</taxon>
        <taxon>Aplousobranchia</taxon>
        <taxon>Clavelinidae</taxon>
        <taxon>Clavelina</taxon>
    </lineage>
</organism>
<sequence>MITMNSGDTSTSAVEVLDKSNTDSSSRNVRKKCAVDNIKTYPIYVAVKTTSADLTLDASVKATGSNAGAVVTVVTTKSSDTANSAVELVSNTFTGSSSKTDSSQHCQ</sequence>
<evidence type="ECO:0000313" key="3">
    <source>
        <dbReference type="Proteomes" id="UP001642483"/>
    </source>
</evidence>
<comment type="caution">
    <text evidence="2">The sequence shown here is derived from an EMBL/GenBank/DDBJ whole genome shotgun (WGS) entry which is preliminary data.</text>
</comment>
<dbReference type="Proteomes" id="UP001642483">
    <property type="component" value="Unassembled WGS sequence"/>
</dbReference>
<name>A0ABP0FIC6_CLALP</name>
<evidence type="ECO:0000313" key="2">
    <source>
        <dbReference type="EMBL" id="CAK8678127.1"/>
    </source>
</evidence>